<dbReference type="Gene3D" id="3.90.550.10">
    <property type="entry name" value="Spore Coat Polysaccharide Biosynthesis Protein SpsA, Chain A"/>
    <property type="match status" value="1"/>
</dbReference>
<dbReference type="InterPro" id="IPR002495">
    <property type="entry name" value="Glyco_trans_8"/>
</dbReference>
<sequence length="271" mass="30650">MADRDRRESSSVAMVTLVTSDSFLPAAQVLIFSFRRFHNDIPVVVLVTPNVSKVTRVILKRTGATVTTVESIENPHLASNANANSNWTNCGFTKLRIWSLTQYDKIVYIDADCVVLSEISNLFTVDLGSIGFAAAPDIFPPDCFNAGVLVICPSMVTFKNLVSEIDVLRSYDGGDTGFLNAYFNNWFNLGKENRLDFSYNAQRTMHWMTHSKQPGYWNSVENRPIRILHFSSTPKPWEQNSITDATDAKKSKLGELEMQWWLLYNEMSLTK</sequence>
<organism evidence="1">
    <name type="scientific">Aplanochytrium stocchinoi</name>
    <dbReference type="NCBI Taxonomy" id="215587"/>
    <lineage>
        <taxon>Eukaryota</taxon>
        <taxon>Sar</taxon>
        <taxon>Stramenopiles</taxon>
        <taxon>Bigyra</taxon>
        <taxon>Labyrinthulomycetes</taxon>
        <taxon>Thraustochytrida</taxon>
        <taxon>Thraustochytriidae</taxon>
        <taxon>Aplanochytrium</taxon>
    </lineage>
</organism>
<reference evidence="1" key="1">
    <citation type="submission" date="2021-01" db="EMBL/GenBank/DDBJ databases">
        <authorList>
            <person name="Corre E."/>
            <person name="Pelletier E."/>
            <person name="Niang G."/>
            <person name="Scheremetjew M."/>
            <person name="Finn R."/>
            <person name="Kale V."/>
            <person name="Holt S."/>
            <person name="Cochrane G."/>
            <person name="Meng A."/>
            <person name="Brown T."/>
            <person name="Cohen L."/>
        </authorList>
    </citation>
    <scope>NUCLEOTIDE SEQUENCE</scope>
    <source>
        <strain evidence="1">GSBS06</strain>
    </source>
</reference>
<dbReference type="PANTHER" id="PTHR11183">
    <property type="entry name" value="GLYCOGENIN SUBFAMILY MEMBER"/>
    <property type="match status" value="1"/>
</dbReference>
<dbReference type="InterPro" id="IPR029044">
    <property type="entry name" value="Nucleotide-diphossugar_trans"/>
</dbReference>
<dbReference type="GO" id="GO:0016757">
    <property type="term" value="F:glycosyltransferase activity"/>
    <property type="evidence" value="ECO:0007669"/>
    <property type="project" value="InterPro"/>
</dbReference>
<dbReference type="EMBL" id="HBIN01020638">
    <property type="protein sequence ID" value="CAE0445784.1"/>
    <property type="molecule type" value="Transcribed_RNA"/>
</dbReference>
<dbReference type="AlphaFoldDB" id="A0A7S3PP17"/>
<dbReference type="CDD" id="cd02537">
    <property type="entry name" value="GT8_Glycogenin"/>
    <property type="match status" value="1"/>
</dbReference>
<proteinExistence type="predicted"/>
<evidence type="ECO:0000313" key="1">
    <source>
        <dbReference type="EMBL" id="CAE0445784.1"/>
    </source>
</evidence>
<evidence type="ECO:0008006" key="2">
    <source>
        <dbReference type="Google" id="ProtNLM"/>
    </source>
</evidence>
<name>A0A7S3PP17_9STRA</name>
<dbReference type="SUPFAM" id="SSF53448">
    <property type="entry name" value="Nucleotide-diphospho-sugar transferases"/>
    <property type="match status" value="1"/>
</dbReference>
<gene>
    <name evidence="1" type="ORF">ASTO00021_LOCUS15788</name>
</gene>
<dbReference type="InterPro" id="IPR050587">
    <property type="entry name" value="GNT1/Glycosyltrans_8"/>
</dbReference>
<dbReference type="Pfam" id="PF01501">
    <property type="entry name" value="Glyco_transf_8"/>
    <property type="match status" value="1"/>
</dbReference>
<accession>A0A7S3PP17</accession>
<protein>
    <recommendedName>
        <fullName evidence="2">Hexosyltransferase</fullName>
    </recommendedName>
</protein>